<evidence type="ECO:0000313" key="3">
    <source>
        <dbReference type="Proteomes" id="UP000064967"/>
    </source>
</evidence>
<reference evidence="2 3" key="1">
    <citation type="submission" date="2015-08" db="EMBL/GenBank/DDBJ databases">
        <authorList>
            <person name="Babu N.S."/>
            <person name="Beckwith C.J."/>
            <person name="Beseler K.G."/>
            <person name="Brison A."/>
            <person name="Carone J.V."/>
            <person name="Caskin T.P."/>
            <person name="Diamond M."/>
            <person name="Durham M.E."/>
            <person name="Foxe J.M."/>
            <person name="Go M."/>
            <person name="Henderson B.A."/>
            <person name="Jones I.B."/>
            <person name="McGettigan J.A."/>
            <person name="Micheletti S.J."/>
            <person name="Nasrallah M.E."/>
            <person name="Ortiz D."/>
            <person name="Piller C.R."/>
            <person name="Privatt S.R."/>
            <person name="Schneider S.L."/>
            <person name="Sharp S."/>
            <person name="Smith T.C."/>
            <person name="Stanton J.D."/>
            <person name="Ullery H.E."/>
            <person name="Wilson R.J."/>
            <person name="Serrano M.G."/>
            <person name="Buck G."/>
            <person name="Lee V."/>
            <person name="Wang Y."/>
            <person name="Carvalho R."/>
            <person name="Voegtly L."/>
            <person name="Shi R."/>
            <person name="Duckworth R."/>
            <person name="Johnson A."/>
            <person name="Loviza R."/>
            <person name="Walstead R."/>
            <person name="Shah Z."/>
            <person name="Kiflezghi M."/>
            <person name="Wade K."/>
            <person name="Ball S.L."/>
            <person name="Bradley K.W."/>
            <person name="Asai D.J."/>
            <person name="Bowman C.A."/>
            <person name="Russell D.A."/>
            <person name="Pope W.H."/>
            <person name="Jacobs-Sera D."/>
            <person name="Hendrix R.W."/>
            <person name="Hatfull G.F."/>
        </authorList>
    </citation>
    <scope>NUCLEOTIDE SEQUENCE [LARGE SCALE GENOMIC DNA]</scope>
    <source>
        <strain evidence="2 3">DSM 27648</strain>
    </source>
</reference>
<keyword evidence="1" id="KW-1133">Transmembrane helix</keyword>
<feature type="transmembrane region" description="Helical" evidence="1">
    <location>
        <begin position="40"/>
        <end position="63"/>
    </location>
</feature>
<dbReference type="KEGG" id="llu:AKJ09_02255"/>
<name>A0A0K1PQB9_9BACT</name>
<feature type="transmembrane region" description="Helical" evidence="1">
    <location>
        <begin position="69"/>
        <end position="92"/>
    </location>
</feature>
<evidence type="ECO:0000256" key="1">
    <source>
        <dbReference type="SAM" id="Phobius"/>
    </source>
</evidence>
<organism evidence="2 3">
    <name type="scientific">Labilithrix luteola</name>
    <dbReference type="NCBI Taxonomy" id="1391654"/>
    <lineage>
        <taxon>Bacteria</taxon>
        <taxon>Pseudomonadati</taxon>
        <taxon>Myxococcota</taxon>
        <taxon>Polyangia</taxon>
        <taxon>Polyangiales</taxon>
        <taxon>Labilitrichaceae</taxon>
        <taxon>Labilithrix</taxon>
    </lineage>
</organism>
<accession>A0A0K1PQB9</accession>
<keyword evidence="1" id="KW-0472">Membrane</keyword>
<dbReference type="RefSeq" id="WP_146647014.1">
    <property type="nucleotide sequence ID" value="NZ_CP012333.1"/>
</dbReference>
<sequence>MIPASILGQYALETFAFTLALLVLVALVPAMKMREPRRALIVLAALNVLRFGGVAGSLAAIPHSPSPTFLVGVAIGDGIAATLAVAALVLLVRRSGRGLSAFVAMNVAGLLGILVSEIWLGWLDFGRQLARDTRLHGPTIGAAFYSALHVCAFYLVAALGRERSVIGNPTLEFGRCDRALGNQRADLLERQR</sequence>
<gene>
    <name evidence="2" type="ORF">AKJ09_02255</name>
</gene>
<protein>
    <submittedName>
        <fullName evidence="2">Uncharacterized protein</fullName>
    </submittedName>
</protein>
<keyword evidence="3" id="KW-1185">Reference proteome</keyword>
<proteinExistence type="predicted"/>
<dbReference type="AlphaFoldDB" id="A0A0K1PQB9"/>
<evidence type="ECO:0000313" key="2">
    <source>
        <dbReference type="EMBL" id="AKU95591.1"/>
    </source>
</evidence>
<feature type="transmembrane region" description="Helical" evidence="1">
    <location>
        <begin position="142"/>
        <end position="160"/>
    </location>
</feature>
<feature type="transmembrane region" description="Helical" evidence="1">
    <location>
        <begin position="99"/>
        <end position="122"/>
    </location>
</feature>
<feature type="transmembrane region" description="Helical" evidence="1">
    <location>
        <begin position="6"/>
        <end position="28"/>
    </location>
</feature>
<dbReference type="EMBL" id="CP012333">
    <property type="protein sequence ID" value="AKU95591.1"/>
    <property type="molecule type" value="Genomic_DNA"/>
</dbReference>
<keyword evidence="1" id="KW-0812">Transmembrane</keyword>
<dbReference type="Proteomes" id="UP000064967">
    <property type="component" value="Chromosome"/>
</dbReference>